<evidence type="ECO:0000256" key="1">
    <source>
        <dbReference type="SAM" id="Phobius"/>
    </source>
</evidence>
<reference evidence="2 3" key="2">
    <citation type="journal article" date="2018" name="Plant J.">
        <title>The Physcomitrella patens chromosome-scale assembly reveals moss genome structure and evolution.</title>
        <authorList>
            <person name="Lang D."/>
            <person name="Ullrich K.K."/>
            <person name="Murat F."/>
            <person name="Fuchs J."/>
            <person name="Jenkins J."/>
            <person name="Haas F.B."/>
            <person name="Piednoel M."/>
            <person name="Gundlach H."/>
            <person name="Van Bel M."/>
            <person name="Meyberg R."/>
            <person name="Vives C."/>
            <person name="Morata J."/>
            <person name="Symeonidi A."/>
            <person name="Hiss M."/>
            <person name="Muchero W."/>
            <person name="Kamisugi Y."/>
            <person name="Saleh O."/>
            <person name="Blanc G."/>
            <person name="Decker E.L."/>
            <person name="van Gessel N."/>
            <person name="Grimwood J."/>
            <person name="Hayes R.D."/>
            <person name="Graham S.W."/>
            <person name="Gunter L.E."/>
            <person name="McDaniel S.F."/>
            <person name="Hoernstein S.N.W."/>
            <person name="Larsson A."/>
            <person name="Li F.W."/>
            <person name="Perroud P.F."/>
            <person name="Phillips J."/>
            <person name="Ranjan P."/>
            <person name="Rokshar D.S."/>
            <person name="Rothfels C.J."/>
            <person name="Schneider L."/>
            <person name="Shu S."/>
            <person name="Stevenson D.W."/>
            <person name="Thummler F."/>
            <person name="Tillich M."/>
            <person name="Villarreal Aguilar J.C."/>
            <person name="Widiez T."/>
            <person name="Wong G.K."/>
            <person name="Wymore A."/>
            <person name="Zhang Y."/>
            <person name="Zimmer A.D."/>
            <person name="Quatrano R.S."/>
            <person name="Mayer K.F.X."/>
            <person name="Goodstein D."/>
            <person name="Casacuberta J.M."/>
            <person name="Vandepoele K."/>
            <person name="Reski R."/>
            <person name="Cuming A.C."/>
            <person name="Tuskan G.A."/>
            <person name="Maumus F."/>
            <person name="Salse J."/>
            <person name="Schmutz J."/>
            <person name="Rensing S.A."/>
        </authorList>
    </citation>
    <scope>NUCLEOTIDE SEQUENCE [LARGE SCALE GENOMIC DNA]</scope>
    <source>
        <strain evidence="2 3">cv. Gransden 2004</strain>
    </source>
</reference>
<dbReference type="PANTHER" id="PTHR23051">
    <property type="entry name" value="SOLUTE CARRIER FAMILY 35, MEMBER F5"/>
    <property type="match status" value="1"/>
</dbReference>
<proteinExistence type="predicted"/>
<sequence>MRSSDVDKTSELDLEKMILLKEINSEKQDPQSIHPFLYKSSGGVEELKNTVVYTTWEMAKISMVMAPLWIITEYLSNAALALTSVASTTILSSTAGLFTLLFGVFLGQDSLNLSKVVAVLVSITGVAMTTLGKTWSTKDNSESLNDLDQHSLAGDFLGLLSAVMYGLFTVMLKKYGGEEGQGVDVQKMFGFIGFFTLIGAWWLIFPLHALGLEPSFSVPTSLKVDEVVLANGFVGSVLSDYFWAMSVVWTNPLVATLGMSLTIPLAMLADMVLHGRHYSFIYFLGSTQVLVSTTATDVFHTQRG</sequence>
<dbReference type="EnsemblPlants" id="Pp3c25_13320V3.13">
    <property type="protein sequence ID" value="Pp3c25_13320V3.13"/>
    <property type="gene ID" value="Pp3c25_13320"/>
</dbReference>
<name>A0A7I4CN25_PHYPA</name>
<feature type="transmembrane region" description="Helical" evidence="1">
    <location>
        <begin position="156"/>
        <end position="176"/>
    </location>
</feature>
<keyword evidence="3" id="KW-1185">Reference proteome</keyword>
<dbReference type="PANTHER" id="PTHR23051:SF12">
    <property type="entry name" value="OS04G0645600 PROTEIN"/>
    <property type="match status" value="1"/>
</dbReference>
<organism evidence="2 3">
    <name type="scientific">Physcomitrium patens</name>
    <name type="common">Spreading-leaved earth moss</name>
    <name type="synonym">Physcomitrella patens</name>
    <dbReference type="NCBI Taxonomy" id="3218"/>
    <lineage>
        <taxon>Eukaryota</taxon>
        <taxon>Viridiplantae</taxon>
        <taxon>Streptophyta</taxon>
        <taxon>Embryophyta</taxon>
        <taxon>Bryophyta</taxon>
        <taxon>Bryophytina</taxon>
        <taxon>Bryopsida</taxon>
        <taxon>Funariidae</taxon>
        <taxon>Funariales</taxon>
        <taxon>Funariaceae</taxon>
        <taxon>Physcomitrium</taxon>
    </lineage>
</organism>
<reference evidence="2 3" key="1">
    <citation type="journal article" date="2008" name="Science">
        <title>The Physcomitrella genome reveals evolutionary insights into the conquest of land by plants.</title>
        <authorList>
            <person name="Rensing S."/>
            <person name="Lang D."/>
            <person name="Zimmer A."/>
            <person name="Terry A."/>
            <person name="Salamov A."/>
            <person name="Shapiro H."/>
            <person name="Nishiyama T."/>
            <person name="Perroud P.-F."/>
            <person name="Lindquist E."/>
            <person name="Kamisugi Y."/>
            <person name="Tanahashi T."/>
            <person name="Sakakibara K."/>
            <person name="Fujita T."/>
            <person name="Oishi K."/>
            <person name="Shin-I T."/>
            <person name="Kuroki Y."/>
            <person name="Toyoda A."/>
            <person name="Suzuki Y."/>
            <person name="Hashimoto A."/>
            <person name="Yamaguchi K."/>
            <person name="Sugano A."/>
            <person name="Kohara Y."/>
            <person name="Fujiyama A."/>
            <person name="Anterola A."/>
            <person name="Aoki S."/>
            <person name="Ashton N."/>
            <person name="Barbazuk W.B."/>
            <person name="Barker E."/>
            <person name="Bennetzen J."/>
            <person name="Bezanilla M."/>
            <person name="Blankenship R."/>
            <person name="Cho S.H."/>
            <person name="Dutcher S."/>
            <person name="Estelle M."/>
            <person name="Fawcett J.A."/>
            <person name="Gundlach H."/>
            <person name="Hanada K."/>
            <person name="Heyl A."/>
            <person name="Hicks K.A."/>
            <person name="Hugh J."/>
            <person name="Lohr M."/>
            <person name="Mayer K."/>
            <person name="Melkozernov A."/>
            <person name="Murata T."/>
            <person name="Nelson D."/>
            <person name="Pils B."/>
            <person name="Prigge M."/>
            <person name="Reiss B."/>
            <person name="Renner T."/>
            <person name="Rombauts S."/>
            <person name="Rushton P."/>
            <person name="Sanderfoot A."/>
            <person name="Schween G."/>
            <person name="Shiu S.-H."/>
            <person name="Stueber K."/>
            <person name="Theodoulou F.L."/>
            <person name="Tu H."/>
            <person name="Van de Peer Y."/>
            <person name="Verrier P.J."/>
            <person name="Waters E."/>
            <person name="Wood A."/>
            <person name="Yang L."/>
            <person name="Cove D."/>
            <person name="Cuming A."/>
            <person name="Hasebe M."/>
            <person name="Lucas S."/>
            <person name="Mishler D.B."/>
            <person name="Reski R."/>
            <person name="Grigoriev I."/>
            <person name="Quatrano R.S."/>
            <person name="Boore J.L."/>
        </authorList>
    </citation>
    <scope>NUCLEOTIDE SEQUENCE [LARGE SCALE GENOMIC DNA]</scope>
    <source>
        <strain evidence="2 3">cv. Gransden 2004</strain>
    </source>
</reference>
<feature type="transmembrane region" description="Helical" evidence="1">
    <location>
        <begin position="78"/>
        <end position="104"/>
    </location>
</feature>
<dbReference type="Proteomes" id="UP000006727">
    <property type="component" value="Chromosome 25"/>
</dbReference>
<evidence type="ECO:0000313" key="3">
    <source>
        <dbReference type="Proteomes" id="UP000006727"/>
    </source>
</evidence>
<dbReference type="InterPro" id="IPR037185">
    <property type="entry name" value="EmrE-like"/>
</dbReference>
<dbReference type="EMBL" id="ABEU02000025">
    <property type="status" value="NOT_ANNOTATED_CDS"/>
    <property type="molecule type" value="Genomic_DNA"/>
</dbReference>
<accession>A0A7I4CN25</accession>
<evidence type="ECO:0008006" key="4">
    <source>
        <dbReference type="Google" id="ProtNLM"/>
    </source>
</evidence>
<protein>
    <recommendedName>
        <fullName evidence="4">EamA domain-containing protein</fullName>
    </recommendedName>
</protein>
<evidence type="ECO:0000313" key="2">
    <source>
        <dbReference type="EnsemblPlants" id="Pp3c25_13320V3.13"/>
    </source>
</evidence>
<reference evidence="2" key="3">
    <citation type="submission" date="2020-12" db="UniProtKB">
        <authorList>
            <consortium name="EnsemblPlants"/>
        </authorList>
    </citation>
    <scope>IDENTIFICATION</scope>
</reference>
<keyword evidence="1" id="KW-1133">Transmembrane helix</keyword>
<dbReference type="AlphaFoldDB" id="A0A7I4CN25"/>
<feature type="transmembrane region" description="Helical" evidence="1">
    <location>
        <begin position="188"/>
        <end position="209"/>
    </location>
</feature>
<keyword evidence="1" id="KW-0472">Membrane</keyword>
<dbReference type="Gramene" id="Pp3c25_13320V3.13">
    <property type="protein sequence ID" value="Pp3c25_13320V3.13"/>
    <property type="gene ID" value="Pp3c25_13320"/>
</dbReference>
<feature type="transmembrane region" description="Helical" evidence="1">
    <location>
        <begin position="116"/>
        <end position="136"/>
    </location>
</feature>
<feature type="transmembrane region" description="Helical" evidence="1">
    <location>
        <begin position="241"/>
        <end position="268"/>
    </location>
</feature>
<gene>
    <name evidence="2" type="primary">LOC112277324</name>
</gene>
<dbReference type="SUPFAM" id="SSF103481">
    <property type="entry name" value="Multidrug resistance efflux transporter EmrE"/>
    <property type="match status" value="1"/>
</dbReference>
<keyword evidence="1" id="KW-0812">Transmembrane</keyword>